<dbReference type="AlphaFoldDB" id="A0A8B9JE72"/>
<protein>
    <recommendedName>
        <fullName evidence="2">ribonuclease H</fullName>
        <ecNumber evidence="2">3.1.26.4</ecNumber>
    </recommendedName>
</protein>
<dbReference type="SUPFAM" id="SSF56672">
    <property type="entry name" value="DNA/RNA polymerases"/>
    <property type="match status" value="1"/>
</dbReference>
<name>A0A8B9JE72_ASTMX</name>
<evidence type="ECO:0000256" key="1">
    <source>
        <dbReference type="ARBA" id="ARBA00010879"/>
    </source>
</evidence>
<evidence type="ECO:0000256" key="2">
    <source>
        <dbReference type="ARBA" id="ARBA00012180"/>
    </source>
</evidence>
<dbReference type="InterPro" id="IPR050951">
    <property type="entry name" value="Retrovirus_Pol_polyprotein"/>
</dbReference>
<feature type="domain" description="Reverse transcriptase" evidence="3">
    <location>
        <begin position="491"/>
        <end position="652"/>
    </location>
</feature>
<dbReference type="Gene3D" id="3.30.70.270">
    <property type="match status" value="2"/>
</dbReference>
<dbReference type="InterPro" id="IPR000477">
    <property type="entry name" value="RT_dom"/>
</dbReference>
<reference evidence="4" key="1">
    <citation type="submission" date="2025-08" db="UniProtKB">
        <authorList>
            <consortium name="Ensembl"/>
        </authorList>
    </citation>
    <scope>IDENTIFICATION</scope>
</reference>
<comment type="similarity">
    <text evidence="1">Belongs to the beta type-B retroviral polymerase family. HERV class-II K(HML-2) pol subfamily.</text>
</comment>
<dbReference type="FunFam" id="3.30.70.270:FF:000026">
    <property type="entry name" value="Transposon Ty3-G Gag-Pol polyprotein"/>
    <property type="match status" value="1"/>
</dbReference>
<dbReference type="InterPro" id="IPR043502">
    <property type="entry name" value="DNA/RNA_pol_sf"/>
</dbReference>
<dbReference type="Gene3D" id="3.10.10.10">
    <property type="entry name" value="HIV Type 1 Reverse Transcriptase, subunit A, domain 1"/>
    <property type="match status" value="1"/>
</dbReference>
<dbReference type="CDD" id="cd05481">
    <property type="entry name" value="retropepsin_like_LTR_1"/>
    <property type="match status" value="1"/>
</dbReference>
<dbReference type="GO" id="GO:0004523">
    <property type="term" value="F:RNA-DNA hybrid ribonuclease activity"/>
    <property type="evidence" value="ECO:0007669"/>
    <property type="project" value="UniProtKB-EC"/>
</dbReference>
<proteinExistence type="inferred from homology"/>
<sequence length="757" mass="85135">MAPGNIPPPSPMKLTGDVSSNWEIFRAEFEDYALATELLEKSEVVQAATLRTVMGAECRHIYKHNLALTDEQRADTRAILDALEEYFKPAKNVIYERYNFGICKQEEGEPIDSFVTRLREKAATCEYGELKDDLIRDKIVLGIADENTRRRLLRERQLTLNSAIDTCRMAELTNQRLKSMIQDAPPLDCVNAMRQQSTKQPSPTDTVPIQCRYCGSNHRAGREHCPAFGKQCKACGTSNHFARVCLKSKKKRTESKLHKIDDIQQDNTDIVSDDLYATEHIGSMRAKGKKWYVKLHIQGKLQQCQLDTGATCDVMSLNNKMSLAPKTPLLPSSTKLKLYSGQLMPSLGLFSTSCSINDKTHNLEFEIVKTDQPPLLSGSTCERLGLVQFTIPANLHALSSTTTCSNNSSILTKETLLARYRDVFYGPIESVPGEVHFDLDEAVRPMQCAPRNVPVAMKAAVKAQLDQHQADGHIAPVTDPTDWISNMVIVKKPDKLRLCIDPKHLNTALRRSHYIMPTLEDVLYKLPKAKVFTLVDARDAFLQCRLDEESSLMTTFWTPWGRMRWLKLPFGVSVAPEVYQRKQHELLAGLNGVEPIADDILVVGCGDSQLEANQDHDIKLLALMNRCREVNLKLSAKKLQFKVSAVRFHGHILSAEGLKADPEKIKAVIDMPTPSDAKAVQRFVGFVTYIARFLPGLSELCEPLRRLTDKGTVWHWLPKHDRVIQEIKHLVTSAPVLQYYDVSKPVTIQSDASQHGL</sequence>
<dbReference type="InterPro" id="IPR043128">
    <property type="entry name" value="Rev_trsase/Diguanyl_cyclase"/>
</dbReference>
<organism evidence="4 5">
    <name type="scientific">Astyanax mexicanus</name>
    <name type="common">Blind cave fish</name>
    <name type="synonym">Astyanax fasciatus mexicanus</name>
    <dbReference type="NCBI Taxonomy" id="7994"/>
    <lineage>
        <taxon>Eukaryota</taxon>
        <taxon>Metazoa</taxon>
        <taxon>Chordata</taxon>
        <taxon>Craniata</taxon>
        <taxon>Vertebrata</taxon>
        <taxon>Euteleostomi</taxon>
        <taxon>Actinopterygii</taxon>
        <taxon>Neopterygii</taxon>
        <taxon>Teleostei</taxon>
        <taxon>Ostariophysi</taxon>
        <taxon>Characiformes</taxon>
        <taxon>Characoidei</taxon>
        <taxon>Acestrorhamphidae</taxon>
        <taxon>Acestrorhamphinae</taxon>
        <taxon>Astyanax</taxon>
    </lineage>
</organism>
<dbReference type="CDD" id="cd01647">
    <property type="entry name" value="RT_LTR"/>
    <property type="match status" value="1"/>
</dbReference>
<dbReference type="PANTHER" id="PTHR37984:SF8">
    <property type="entry name" value="CCHC-TYPE DOMAIN-CONTAINING PROTEIN"/>
    <property type="match status" value="1"/>
</dbReference>
<dbReference type="Ensembl" id="ENSAMXT00005022386.1">
    <property type="protein sequence ID" value="ENSAMXP00005020244.1"/>
    <property type="gene ID" value="ENSAMXG00005010493.1"/>
</dbReference>
<dbReference type="EC" id="3.1.26.4" evidence="2"/>
<dbReference type="PANTHER" id="PTHR37984">
    <property type="entry name" value="PROTEIN CBG26694"/>
    <property type="match status" value="1"/>
</dbReference>
<dbReference type="Proteomes" id="UP000694621">
    <property type="component" value="Unplaced"/>
</dbReference>
<evidence type="ECO:0000313" key="4">
    <source>
        <dbReference type="Ensembl" id="ENSAMXP00005020244.1"/>
    </source>
</evidence>
<evidence type="ECO:0000259" key="3">
    <source>
        <dbReference type="Pfam" id="PF00078"/>
    </source>
</evidence>
<dbReference type="Pfam" id="PF00078">
    <property type="entry name" value="RVT_1"/>
    <property type="match status" value="1"/>
</dbReference>
<accession>A0A8B9JE72</accession>
<evidence type="ECO:0000313" key="5">
    <source>
        <dbReference type="Proteomes" id="UP000694621"/>
    </source>
</evidence>